<keyword evidence="9" id="KW-1185">Reference proteome</keyword>
<evidence type="ECO:0000256" key="4">
    <source>
        <dbReference type="ARBA" id="ARBA00022777"/>
    </source>
</evidence>
<dbReference type="Gene3D" id="3.40.1190.20">
    <property type="match status" value="1"/>
</dbReference>
<dbReference type="InterPro" id="IPR011611">
    <property type="entry name" value="PfkB_dom"/>
</dbReference>
<evidence type="ECO:0000256" key="5">
    <source>
        <dbReference type="ARBA" id="ARBA00022840"/>
    </source>
</evidence>
<comment type="similarity">
    <text evidence="1 6">Belongs to the carbohydrate kinase PfkB family.</text>
</comment>
<keyword evidence="4" id="KW-0418">Kinase</keyword>
<keyword evidence="3" id="KW-0547">Nucleotide-binding</keyword>
<name>A0ABU1WV20_9BURK</name>
<reference evidence="8 9" key="1">
    <citation type="submission" date="2023-07" db="EMBL/GenBank/DDBJ databases">
        <title>Sorghum-associated microbial communities from plants grown in Nebraska, USA.</title>
        <authorList>
            <person name="Schachtman D."/>
        </authorList>
    </citation>
    <scope>NUCLEOTIDE SEQUENCE [LARGE SCALE GENOMIC DNA]</scope>
    <source>
        <strain evidence="8 9">4249</strain>
    </source>
</reference>
<keyword evidence="2 6" id="KW-0808">Transferase</keyword>
<evidence type="ECO:0000256" key="1">
    <source>
        <dbReference type="ARBA" id="ARBA00010688"/>
    </source>
</evidence>
<evidence type="ECO:0000256" key="2">
    <source>
        <dbReference type="ARBA" id="ARBA00022679"/>
    </source>
</evidence>
<dbReference type="GO" id="GO:0003872">
    <property type="term" value="F:6-phosphofructokinase activity"/>
    <property type="evidence" value="ECO:0007669"/>
    <property type="project" value="UniProtKB-EC"/>
</dbReference>
<dbReference type="CDD" id="cd01164">
    <property type="entry name" value="FruK_PfkB_like"/>
    <property type="match status" value="1"/>
</dbReference>
<evidence type="ECO:0000313" key="8">
    <source>
        <dbReference type="EMBL" id="MDR7153154.1"/>
    </source>
</evidence>
<dbReference type="PANTHER" id="PTHR46566:SF2">
    <property type="entry name" value="ATP-DEPENDENT 6-PHOSPHOFRUCTOKINASE ISOZYME 2"/>
    <property type="match status" value="1"/>
</dbReference>
<organism evidence="8 9">
    <name type="scientific">Hydrogenophaga palleronii</name>
    <dbReference type="NCBI Taxonomy" id="65655"/>
    <lineage>
        <taxon>Bacteria</taxon>
        <taxon>Pseudomonadati</taxon>
        <taxon>Pseudomonadota</taxon>
        <taxon>Betaproteobacteria</taxon>
        <taxon>Burkholderiales</taxon>
        <taxon>Comamonadaceae</taxon>
        <taxon>Hydrogenophaga</taxon>
    </lineage>
</organism>
<keyword evidence="5" id="KW-0067">ATP-binding</keyword>
<dbReference type="NCBIfam" id="TIGR03168">
    <property type="entry name" value="1-PFK"/>
    <property type="match status" value="1"/>
</dbReference>
<feature type="domain" description="Carbohydrate kinase PfkB" evidence="7">
    <location>
        <begin position="21"/>
        <end position="305"/>
    </location>
</feature>
<gene>
    <name evidence="8" type="ORF">J2W49_005134</name>
</gene>
<accession>A0ABU1WV20</accession>
<dbReference type="EMBL" id="JAVDWU010000018">
    <property type="protein sequence ID" value="MDR7153154.1"/>
    <property type="molecule type" value="Genomic_DNA"/>
</dbReference>
<evidence type="ECO:0000256" key="3">
    <source>
        <dbReference type="ARBA" id="ARBA00022741"/>
    </source>
</evidence>
<dbReference type="Pfam" id="PF00294">
    <property type="entry name" value="PfkB"/>
    <property type="match status" value="1"/>
</dbReference>
<evidence type="ECO:0000259" key="7">
    <source>
        <dbReference type="Pfam" id="PF00294"/>
    </source>
</evidence>
<dbReference type="SUPFAM" id="SSF53613">
    <property type="entry name" value="Ribokinase-like"/>
    <property type="match status" value="1"/>
</dbReference>
<proteinExistence type="inferred from homology"/>
<dbReference type="InterPro" id="IPR029056">
    <property type="entry name" value="Ribokinase-like"/>
</dbReference>
<dbReference type="RefSeq" id="WP_310322660.1">
    <property type="nucleotide sequence ID" value="NZ_JAVDWU010000018.1"/>
</dbReference>
<dbReference type="PANTHER" id="PTHR46566">
    <property type="entry name" value="1-PHOSPHOFRUCTOKINASE-RELATED"/>
    <property type="match status" value="1"/>
</dbReference>
<evidence type="ECO:0000256" key="6">
    <source>
        <dbReference type="PIRNR" id="PIRNR000535"/>
    </source>
</evidence>
<dbReference type="Proteomes" id="UP001265700">
    <property type="component" value="Unassembled WGS sequence"/>
</dbReference>
<dbReference type="InterPro" id="IPR002173">
    <property type="entry name" value="Carboh/pur_kinase_PfkB_CS"/>
</dbReference>
<dbReference type="PIRSF" id="PIRSF000535">
    <property type="entry name" value="1PFK/6PFK/LacC"/>
    <property type="match status" value="1"/>
</dbReference>
<comment type="caution">
    <text evidence="8">The sequence shown here is derived from an EMBL/GenBank/DDBJ whole genome shotgun (WGS) entry which is preliminary data.</text>
</comment>
<dbReference type="PROSITE" id="PS00583">
    <property type="entry name" value="PFKB_KINASES_1"/>
    <property type="match status" value="1"/>
</dbReference>
<sequence>MNPAATPADLSVLCLTMNPAVDLATETERVVPTHKLRCSDTLHDAGGGGINVARVLARLGGAPALLSLAGGPTGDWLRTRLTQEGLAATLLPIVNDTRISFTVHESSSGAEFRFVMPGPTLSAEEWQATLDHLQALDPFPDVLVASGSLPPGVPMHFYARLARLCRARGARLVLDTAGAPLAAALDDGVYLIKPNLRELRELTGQPLEEPAAWQAAAAALVNDGRAQVVALTLGHLGAVLATTEGTWVAEPLPIEVASAVGAGDSFVGGLVWALQQHRPLTEAFTWGVAAGSAALLSAGTGLCDPADVRRLQPTVALTRTPG</sequence>
<evidence type="ECO:0000313" key="9">
    <source>
        <dbReference type="Proteomes" id="UP001265700"/>
    </source>
</evidence>
<protein>
    <recommendedName>
        <fullName evidence="6">Phosphofructokinase</fullName>
    </recommendedName>
</protein>
<dbReference type="InterPro" id="IPR017583">
    <property type="entry name" value="Tagatose/fructose_Pkinase"/>
</dbReference>